<evidence type="ECO:0000256" key="7">
    <source>
        <dbReference type="ARBA" id="ARBA00023235"/>
    </source>
</evidence>
<evidence type="ECO:0000256" key="8">
    <source>
        <dbReference type="SAM" id="Phobius"/>
    </source>
</evidence>
<dbReference type="GO" id="GO:0016872">
    <property type="term" value="F:intramolecular lyase activity"/>
    <property type="evidence" value="ECO:0007669"/>
    <property type="project" value="InterPro"/>
</dbReference>
<evidence type="ECO:0000256" key="3">
    <source>
        <dbReference type="ARBA" id="ARBA00022692"/>
    </source>
</evidence>
<dbReference type="Pfam" id="PF18916">
    <property type="entry name" value="Lycopene_cyc"/>
    <property type="match status" value="1"/>
</dbReference>
<comment type="subcellular location">
    <subcellularLocation>
        <location evidence="1">Membrane</location>
        <topology evidence="1">Multi-pass membrane protein</topology>
    </subcellularLocation>
</comment>
<reference evidence="10 11" key="1">
    <citation type="submission" date="2015-01" db="EMBL/GenBank/DDBJ databases">
        <title>Draft genome of the acidophilic iron oxidizer Acidithrix ferrooxidans strain Py-F3.</title>
        <authorList>
            <person name="Poehlein A."/>
            <person name="Eisen S."/>
            <person name="Schloemann M."/>
            <person name="Johnson B.D."/>
            <person name="Daniel R."/>
            <person name="Muehling M."/>
        </authorList>
    </citation>
    <scope>NUCLEOTIDE SEQUENCE [LARGE SCALE GENOMIC DNA]</scope>
    <source>
        <strain evidence="10 11">Py-F3</strain>
    </source>
</reference>
<evidence type="ECO:0000256" key="2">
    <source>
        <dbReference type="ARBA" id="ARBA00004829"/>
    </source>
</evidence>
<accession>A0A0D8HGY4</accession>
<dbReference type="STRING" id="1280514.AXFE_21030"/>
<dbReference type="NCBIfam" id="TIGR03462">
    <property type="entry name" value="CarR_dom_SF"/>
    <property type="match status" value="1"/>
</dbReference>
<keyword evidence="7" id="KW-0413">Isomerase</keyword>
<name>A0A0D8HGY4_9ACTN</name>
<evidence type="ECO:0000256" key="5">
    <source>
        <dbReference type="ARBA" id="ARBA00022989"/>
    </source>
</evidence>
<comment type="pathway">
    <text evidence="2">Carotenoid biosynthesis.</text>
</comment>
<dbReference type="GO" id="GO:0045436">
    <property type="term" value="F:lycopene beta cyclase activity"/>
    <property type="evidence" value="ECO:0007669"/>
    <property type="project" value="UniProtKB-ARBA"/>
</dbReference>
<feature type="transmembrane region" description="Helical" evidence="8">
    <location>
        <begin position="6"/>
        <end position="27"/>
    </location>
</feature>
<evidence type="ECO:0000256" key="4">
    <source>
        <dbReference type="ARBA" id="ARBA00022746"/>
    </source>
</evidence>
<keyword evidence="5 8" id="KW-1133">Transmembrane helix</keyword>
<evidence type="ECO:0000259" key="9">
    <source>
        <dbReference type="Pfam" id="PF18916"/>
    </source>
</evidence>
<keyword evidence="3 8" id="KW-0812">Transmembrane</keyword>
<feature type="transmembrane region" description="Helical" evidence="8">
    <location>
        <begin position="39"/>
        <end position="63"/>
    </location>
</feature>
<proteinExistence type="predicted"/>
<gene>
    <name evidence="10" type="ORF">AXFE_21030</name>
</gene>
<dbReference type="Proteomes" id="UP000032360">
    <property type="component" value="Unassembled WGS sequence"/>
</dbReference>
<keyword evidence="4" id="KW-0125">Carotenoid biosynthesis</keyword>
<organism evidence="10 11">
    <name type="scientific">Acidithrix ferrooxidans</name>
    <dbReference type="NCBI Taxonomy" id="1280514"/>
    <lineage>
        <taxon>Bacteria</taxon>
        <taxon>Bacillati</taxon>
        <taxon>Actinomycetota</taxon>
        <taxon>Acidimicrobiia</taxon>
        <taxon>Acidimicrobiales</taxon>
        <taxon>Acidimicrobiaceae</taxon>
        <taxon>Acidithrix</taxon>
    </lineage>
</organism>
<evidence type="ECO:0000313" key="11">
    <source>
        <dbReference type="Proteomes" id="UP000032360"/>
    </source>
</evidence>
<dbReference type="AlphaFoldDB" id="A0A0D8HGY4"/>
<feature type="domain" description="Lycopene cyclase" evidence="9">
    <location>
        <begin position="10"/>
        <end position="98"/>
    </location>
</feature>
<dbReference type="GO" id="GO:0016020">
    <property type="term" value="C:membrane"/>
    <property type="evidence" value="ECO:0007669"/>
    <property type="project" value="UniProtKB-SubCell"/>
</dbReference>
<sequence length="114" mass="13159">MKSINHLQYLIVLALCLIGTLPLELVIGAKVYRKPLRLAISLIPIALLFSLFDIYSIHANWWYYAKRYVSGVTLPGKLPLEELLFFLIIPICALLTYEAVHVLLEPRQKRPTRR</sequence>
<dbReference type="EMBL" id="JXYS01000067">
    <property type="protein sequence ID" value="KJF17032.1"/>
    <property type="molecule type" value="Genomic_DNA"/>
</dbReference>
<dbReference type="GO" id="GO:0016117">
    <property type="term" value="P:carotenoid biosynthetic process"/>
    <property type="evidence" value="ECO:0007669"/>
    <property type="project" value="UniProtKB-KW"/>
</dbReference>
<protein>
    <recommendedName>
        <fullName evidence="9">Lycopene cyclase domain-containing protein</fullName>
    </recommendedName>
</protein>
<dbReference type="InterPro" id="IPR017825">
    <property type="entry name" value="Lycopene_cyclase_dom"/>
</dbReference>
<comment type="caution">
    <text evidence="10">The sequence shown here is derived from an EMBL/GenBank/DDBJ whole genome shotgun (WGS) entry which is preliminary data.</text>
</comment>
<feature type="transmembrane region" description="Helical" evidence="8">
    <location>
        <begin position="83"/>
        <end position="104"/>
    </location>
</feature>
<evidence type="ECO:0000256" key="6">
    <source>
        <dbReference type="ARBA" id="ARBA00023136"/>
    </source>
</evidence>
<evidence type="ECO:0000313" key="10">
    <source>
        <dbReference type="EMBL" id="KJF17032.1"/>
    </source>
</evidence>
<keyword evidence="6 8" id="KW-0472">Membrane</keyword>
<evidence type="ECO:0000256" key="1">
    <source>
        <dbReference type="ARBA" id="ARBA00004141"/>
    </source>
</evidence>
<keyword evidence="11" id="KW-1185">Reference proteome</keyword>
<dbReference type="RefSeq" id="WP_235347744.1">
    <property type="nucleotide sequence ID" value="NZ_JXYS01000067.1"/>
</dbReference>